<gene>
    <name evidence="2" type="ORF">JR347_09255</name>
</gene>
<feature type="transmembrane region" description="Helical" evidence="1">
    <location>
        <begin position="135"/>
        <end position="153"/>
    </location>
</feature>
<dbReference type="EMBL" id="CP070608">
    <property type="protein sequence ID" value="QSE99257.1"/>
    <property type="molecule type" value="Genomic_DNA"/>
</dbReference>
<protein>
    <submittedName>
        <fullName evidence="2">Uncharacterized protein</fullName>
    </submittedName>
</protein>
<feature type="transmembrane region" description="Helical" evidence="1">
    <location>
        <begin position="47"/>
        <end position="64"/>
    </location>
</feature>
<evidence type="ECO:0000256" key="1">
    <source>
        <dbReference type="SAM" id="Phobius"/>
    </source>
</evidence>
<evidence type="ECO:0000313" key="3">
    <source>
        <dbReference type="Proteomes" id="UP000662783"/>
    </source>
</evidence>
<feature type="transmembrane region" description="Helical" evidence="1">
    <location>
        <begin position="105"/>
        <end position="123"/>
    </location>
</feature>
<feature type="transmembrane region" description="Helical" evidence="1">
    <location>
        <begin position="21"/>
        <end position="41"/>
    </location>
</feature>
<evidence type="ECO:0000313" key="2">
    <source>
        <dbReference type="EMBL" id="QSE99257.1"/>
    </source>
</evidence>
<dbReference type="KEGG" id="fuv:JR347_09255"/>
<organism evidence="2 3">
    <name type="scientific">Fulvivirga lutea</name>
    <dbReference type="NCBI Taxonomy" id="2810512"/>
    <lineage>
        <taxon>Bacteria</taxon>
        <taxon>Pseudomonadati</taxon>
        <taxon>Bacteroidota</taxon>
        <taxon>Cytophagia</taxon>
        <taxon>Cytophagales</taxon>
        <taxon>Fulvivirgaceae</taxon>
        <taxon>Fulvivirga</taxon>
    </lineage>
</organism>
<keyword evidence="1" id="KW-0472">Membrane</keyword>
<proteinExistence type="predicted"/>
<keyword evidence="1" id="KW-0812">Transmembrane</keyword>
<sequence>MNESEEKKGFKDLLFEVILPKVELISLVLVLVSIVFKMLHLQGTPELLMISLSTYAVVCFLRGYQPIDSDSTLDKIIVKFGGVGSAILVIGVLFLMLSLPGYSEMLWIGGVTFGITMGLIIVKSSNRESELYKKLVSQYLKTLAVVSVVYYSSYLL</sequence>
<feature type="transmembrane region" description="Helical" evidence="1">
    <location>
        <begin position="76"/>
        <end position="99"/>
    </location>
</feature>
<dbReference type="RefSeq" id="WP_205723768.1">
    <property type="nucleotide sequence ID" value="NZ_CP070608.1"/>
</dbReference>
<name>A0A974WL62_9BACT</name>
<dbReference type="Proteomes" id="UP000662783">
    <property type="component" value="Chromosome"/>
</dbReference>
<accession>A0A974WL62</accession>
<keyword evidence="3" id="KW-1185">Reference proteome</keyword>
<keyword evidence="1" id="KW-1133">Transmembrane helix</keyword>
<reference evidence="2" key="1">
    <citation type="submission" date="2021-02" db="EMBL/GenBank/DDBJ databases">
        <title>Fulvivirga sp. S481 isolated from sea water.</title>
        <authorList>
            <person name="Bae S.S."/>
            <person name="Baek K."/>
        </authorList>
    </citation>
    <scope>NUCLEOTIDE SEQUENCE</scope>
    <source>
        <strain evidence="2">S481</strain>
    </source>
</reference>
<dbReference type="AlphaFoldDB" id="A0A974WL62"/>